<proteinExistence type="inferred from homology"/>
<dbReference type="UniPathway" id="UPA00391"/>
<evidence type="ECO:0000256" key="6">
    <source>
        <dbReference type="ARBA" id="ARBA00022723"/>
    </source>
</evidence>
<evidence type="ECO:0000256" key="4">
    <source>
        <dbReference type="ARBA" id="ARBA00012982"/>
    </source>
</evidence>
<keyword evidence="7" id="KW-0862">Zinc</keyword>
<evidence type="ECO:0000256" key="7">
    <source>
        <dbReference type="ARBA" id="ARBA00022833"/>
    </source>
</evidence>
<comment type="caution">
    <text evidence="11">The sequence shown here is derived from an EMBL/GenBank/DDBJ whole genome shotgun (WGS) entry which is preliminary data.</text>
</comment>
<comment type="similarity">
    <text evidence="3">Belongs to the PTPS family. QueD subfamily.</text>
</comment>
<sequence>MARLFVNNLTVMDFSFLDVERGLVGESWIVDVELIGDLDDQGMVFDFGDVKKQIKRFFDAQADHRLLVPVRSPGCRIQEDNDRLSVEFPLNSGAIVSHQSPPDTVLLVDSQAIVPDQIAQQLQRQLKTLLPGNVSNLFIGLRPEKIDGPYYHYTHGLQQHLGQCQRIAHGHRSRIEIYIDDERSQQLEQHWASRLADSYIATKSHVVEELDCNGIPHTRLAYTAQQGEFAVSVPSSQVLLIPYVSTVENIARYLAETIAQQQSGQVTVRAFEGVEKGAVAEAGSD</sequence>
<evidence type="ECO:0000256" key="1">
    <source>
        <dbReference type="ARBA" id="ARBA00001947"/>
    </source>
</evidence>
<dbReference type="OrthoDB" id="5820615at2"/>
<dbReference type="AlphaFoldDB" id="A0A369WBK5"/>
<dbReference type="EMBL" id="QQOH01000003">
    <property type="protein sequence ID" value="RDE19380.1"/>
    <property type="molecule type" value="Genomic_DNA"/>
</dbReference>
<dbReference type="SUPFAM" id="SSF55620">
    <property type="entry name" value="Tetrahydrobiopterin biosynthesis enzymes-like"/>
    <property type="match status" value="2"/>
</dbReference>
<dbReference type="Pfam" id="PF01242">
    <property type="entry name" value="PTPS"/>
    <property type="match status" value="2"/>
</dbReference>
<comment type="cofactor">
    <cofactor evidence="1">
        <name>Zn(2+)</name>
        <dbReference type="ChEBI" id="CHEBI:29105"/>
    </cofactor>
</comment>
<dbReference type="GO" id="GO:0046872">
    <property type="term" value="F:metal ion binding"/>
    <property type="evidence" value="ECO:0007669"/>
    <property type="project" value="UniProtKB-KW"/>
</dbReference>
<gene>
    <name evidence="11" type="ORF">DV711_10810</name>
</gene>
<evidence type="ECO:0000256" key="2">
    <source>
        <dbReference type="ARBA" id="ARBA00005061"/>
    </source>
</evidence>
<accession>A0A369WBK5</accession>
<comment type="pathway">
    <text evidence="2">Purine metabolism; 7-cyano-7-deazaguanine biosynthesis.</text>
</comment>
<dbReference type="RefSeq" id="WP_114695724.1">
    <property type="nucleotide sequence ID" value="NZ_QQOH01000003.1"/>
</dbReference>
<evidence type="ECO:0000256" key="5">
    <source>
        <dbReference type="ARBA" id="ARBA00018141"/>
    </source>
</evidence>
<dbReference type="PANTHER" id="PTHR12589:SF7">
    <property type="entry name" value="6-PYRUVOYL TETRAHYDROBIOPTERIN SYNTHASE"/>
    <property type="match status" value="1"/>
</dbReference>
<keyword evidence="12" id="KW-1185">Reference proteome</keyword>
<keyword evidence="8" id="KW-0456">Lyase</keyword>
<evidence type="ECO:0000256" key="10">
    <source>
        <dbReference type="ARBA" id="ARBA00048807"/>
    </source>
</evidence>
<comment type="catalytic activity">
    <reaction evidence="10">
        <text>7,8-dihydroneopterin 3'-triphosphate + H2O = 6-carboxy-5,6,7,8-tetrahydropterin + triphosphate + acetaldehyde + 2 H(+)</text>
        <dbReference type="Rhea" id="RHEA:27966"/>
        <dbReference type="ChEBI" id="CHEBI:15343"/>
        <dbReference type="ChEBI" id="CHEBI:15377"/>
        <dbReference type="ChEBI" id="CHEBI:15378"/>
        <dbReference type="ChEBI" id="CHEBI:18036"/>
        <dbReference type="ChEBI" id="CHEBI:58462"/>
        <dbReference type="ChEBI" id="CHEBI:61032"/>
        <dbReference type="EC" id="4.1.2.50"/>
    </reaction>
</comment>
<dbReference type="PANTHER" id="PTHR12589">
    <property type="entry name" value="PYRUVOYL TETRAHYDROBIOPTERIN SYNTHASE"/>
    <property type="match status" value="1"/>
</dbReference>
<protein>
    <recommendedName>
        <fullName evidence="5">6-carboxy-5,6,7,8-tetrahydropterin synthase</fullName>
        <ecNumber evidence="4">4.1.2.50</ecNumber>
    </recommendedName>
    <alternativeName>
        <fullName evidence="9">Queuosine biosynthesis protein QueD</fullName>
    </alternativeName>
</protein>
<dbReference type="EC" id="4.1.2.50" evidence="4"/>
<dbReference type="Proteomes" id="UP000253769">
    <property type="component" value="Unassembled WGS sequence"/>
</dbReference>
<reference evidence="11 12" key="1">
    <citation type="submission" date="2018-07" db="EMBL/GenBank/DDBJ databases">
        <title>Motiliproteus coralliicola sp. nov., a bacterium isolated from Coral.</title>
        <authorList>
            <person name="Wang G."/>
        </authorList>
    </citation>
    <scope>NUCLEOTIDE SEQUENCE [LARGE SCALE GENOMIC DNA]</scope>
    <source>
        <strain evidence="11 12">C34</strain>
    </source>
</reference>
<evidence type="ECO:0000313" key="11">
    <source>
        <dbReference type="EMBL" id="RDE19380.1"/>
    </source>
</evidence>
<evidence type="ECO:0000256" key="8">
    <source>
        <dbReference type="ARBA" id="ARBA00023239"/>
    </source>
</evidence>
<evidence type="ECO:0000256" key="3">
    <source>
        <dbReference type="ARBA" id="ARBA00008900"/>
    </source>
</evidence>
<dbReference type="InterPro" id="IPR038418">
    <property type="entry name" value="6-PTP_synth/QueD_sf"/>
</dbReference>
<organism evidence="11 12">
    <name type="scientific">Motiliproteus coralliicola</name>
    <dbReference type="NCBI Taxonomy" id="2283196"/>
    <lineage>
        <taxon>Bacteria</taxon>
        <taxon>Pseudomonadati</taxon>
        <taxon>Pseudomonadota</taxon>
        <taxon>Gammaproteobacteria</taxon>
        <taxon>Oceanospirillales</taxon>
        <taxon>Oceanospirillaceae</taxon>
        <taxon>Motiliproteus</taxon>
    </lineage>
</organism>
<dbReference type="Gene3D" id="3.30.479.10">
    <property type="entry name" value="6-pyruvoyl tetrahydropterin synthase/QueD"/>
    <property type="match status" value="2"/>
</dbReference>
<name>A0A369WBK5_9GAMM</name>
<evidence type="ECO:0000313" key="12">
    <source>
        <dbReference type="Proteomes" id="UP000253769"/>
    </source>
</evidence>
<evidence type="ECO:0000256" key="9">
    <source>
        <dbReference type="ARBA" id="ARBA00031449"/>
    </source>
</evidence>
<dbReference type="InterPro" id="IPR007115">
    <property type="entry name" value="6-PTP_synth/QueD"/>
</dbReference>
<dbReference type="GO" id="GO:0070497">
    <property type="term" value="F:6-carboxytetrahydropterin synthase activity"/>
    <property type="evidence" value="ECO:0007669"/>
    <property type="project" value="UniProtKB-EC"/>
</dbReference>
<keyword evidence="6" id="KW-0479">Metal-binding</keyword>